<dbReference type="InterPro" id="IPR002716">
    <property type="entry name" value="PIN_dom"/>
</dbReference>
<name>A0A8J6NJ76_9BACT</name>
<evidence type="ECO:0000259" key="1">
    <source>
        <dbReference type="Pfam" id="PF01850"/>
    </source>
</evidence>
<dbReference type="Pfam" id="PF01850">
    <property type="entry name" value="PIN"/>
    <property type="match status" value="1"/>
</dbReference>
<dbReference type="Gene3D" id="3.40.50.1010">
    <property type="entry name" value="5'-nuclease"/>
    <property type="match status" value="1"/>
</dbReference>
<accession>A0A8J6NJ76</accession>
<dbReference type="CDD" id="cd18683">
    <property type="entry name" value="PIN_VapC-like"/>
    <property type="match status" value="1"/>
</dbReference>
<dbReference type="SUPFAM" id="SSF88723">
    <property type="entry name" value="PIN domain-like"/>
    <property type="match status" value="1"/>
</dbReference>
<reference evidence="2 3" key="1">
    <citation type="submission" date="2020-08" db="EMBL/GenBank/DDBJ databases">
        <title>Bridging the membrane lipid divide: bacteria of the FCB group superphylum have the potential to synthesize archaeal ether lipids.</title>
        <authorList>
            <person name="Villanueva L."/>
            <person name="Von Meijenfeldt F.A.B."/>
            <person name="Westbye A.B."/>
            <person name="Yadav S."/>
            <person name="Hopmans E.C."/>
            <person name="Dutilh B.E."/>
            <person name="Sinninghe Damste J.S."/>
        </authorList>
    </citation>
    <scope>NUCLEOTIDE SEQUENCE [LARGE SCALE GENOMIC DNA]</scope>
    <source>
        <strain evidence="2">NIOZ-UU30</strain>
    </source>
</reference>
<gene>
    <name evidence="2" type="ORF">H8E23_02505</name>
</gene>
<evidence type="ECO:0000313" key="3">
    <source>
        <dbReference type="Proteomes" id="UP000603434"/>
    </source>
</evidence>
<sequence>MKALDTNVLIRFLTKDDEQQAKTIYRMFKQAESGKKEFWVSLLVVLETLWVLESVYEIPRQEVLDSVNELLLMPILKFEAKSAIQDFVSAGRESDLDLSDILIAHSAKFSGCERVLTFDKRASNYGLFELVV</sequence>
<dbReference type="EMBL" id="JACNJH010000077">
    <property type="protein sequence ID" value="MBC8360257.1"/>
    <property type="molecule type" value="Genomic_DNA"/>
</dbReference>
<feature type="domain" description="PIN" evidence="1">
    <location>
        <begin position="4"/>
        <end position="125"/>
    </location>
</feature>
<organism evidence="2 3">
    <name type="scientific">Candidatus Desulfatibia profunda</name>
    <dbReference type="NCBI Taxonomy" id="2841695"/>
    <lineage>
        <taxon>Bacteria</taxon>
        <taxon>Pseudomonadati</taxon>
        <taxon>Thermodesulfobacteriota</taxon>
        <taxon>Desulfobacteria</taxon>
        <taxon>Desulfobacterales</taxon>
        <taxon>Desulfobacterales incertae sedis</taxon>
        <taxon>Candidatus Desulfatibia</taxon>
    </lineage>
</organism>
<dbReference type="Proteomes" id="UP000603434">
    <property type="component" value="Unassembled WGS sequence"/>
</dbReference>
<evidence type="ECO:0000313" key="2">
    <source>
        <dbReference type="EMBL" id="MBC8360257.1"/>
    </source>
</evidence>
<dbReference type="InterPro" id="IPR029060">
    <property type="entry name" value="PIN-like_dom_sf"/>
</dbReference>
<protein>
    <submittedName>
        <fullName evidence="2">Type II toxin-antitoxin system VapC family toxin</fullName>
    </submittedName>
</protein>
<comment type="caution">
    <text evidence="2">The sequence shown here is derived from an EMBL/GenBank/DDBJ whole genome shotgun (WGS) entry which is preliminary data.</text>
</comment>
<proteinExistence type="predicted"/>
<dbReference type="AlphaFoldDB" id="A0A8J6NJ76"/>